<proteinExistence type="predicted"/>
<evidence type="ECO:0000313" key="3">
    <source>
        <dbReference type="Proteomes" id="UP000193719"/>
    </source>
</evidence>
<reference evidence="2 3" key="1">
    <citation type="submission" date="2016-08" db="EMBL/GenBank/DDBJ databases">
        <title>Genomes of anaerobic fungi encode conserved fungal cellulosomes for biomass hydrolysis.</title>
        <authorList>
            <consortium name="DOE Joint Genome Institute"/>
            <person name="Haitjema C.H."/>
            <person name="Gilmore S.P."/>
            <person name="Henske J.K."/>
            <person name="Solomon K.V."/>
            <person name="De Groot R."/>
            <person name="Kuo A."/>
            <person name="Mondo S.J."/>
            <person name="Salamov A.A."/>
            <person name="Labutti K."/>
            <person name="Zhao Z."/>
            <person name="Chiniquy J."/>
            <person name="Barry K."/>
            <person name="Brewer H.M."/>
            <person name="Purvine S.O."/>
            <person name="Wright A.T."/>
            <person name="Boxma B."/>
            <person name="Van Alen T."/>
            <person name="Hackstein J.H."/>
            <person name="Baker S.E."/>
            <person name="Grigoriev I.V."/>
            <person name="O'Malley M.A."/>
        </authorList>
    </citation>
    <scope>NUCLEOTIDE SEQUENCE [LARGE SCALE GENOMIC DNA]</scope>
    <source>
        <strain evidence="3">finn</strain>
    </source>
</reference>
<dbReference type="SUPFAM" id="SSF51126">
    <property type="entry name" value="Pectin lyase-like"/>
    <property type="match status" value="1"/>
</dbReference>
<dbReference type="InterPro" id="IPR011050">
    <property type="entry name" value="Pectin_lyase_fold/virulence"/>
</dbReference>
<feature type="domain" description="Right handed beta helix" evidence="1">
    <location>
        <begin position="5"/>
        <end position="145"/>
    </location>
</feature>
<evidence type="ECO:0000259" key="1">
    <source>
        <dbReference type="Pfam" id="PF13229"/>
    </source>
</evidence>
<sequence length="150" mass="16732">NKGIVNIESESLLYIKSSKLYGCDGECKNYNIFVENGQSLIIQNSEFRNAAGGIYISSINKCTIKNTIFQDHDMTLNKQSKYEFPGALYGGGIYVNGTLNMDIYDSQFLNNAVNRDGGAIYINNFAEESTFNFNNITFDTNFSYGSGKDI</sequence>
<gene>
    <name evidence="2" type="ORF">BCR36DRAFT_262660</name>
</gene>
<comment type="caution">
    <text evidence="2">The sequence shown here is derived from an EMBL/GenBank/DDBJ whole genome shotgun (WGS) entry which is preliminary data.</text>
</comment>
<dbReference type="Proteomes" id="UP000193719">
    <property type="component" value="Unassembled WGS sequence"/>
</dbReference>
<dbReference type="InterPro" id="IPR012334">
    <property type="entry name" value="Pectin_lyas_fold"/>
</dbReference>
<dbReference type="Gene3D" id="2.160.20.10">
    <property type="entry name" value="Single-stranded right-handed beta-helix, Pectin lyase-like"/>
    <property type="match status" value="1"/>
</dbReference>
<name>A0A1Y1V9V3_9FUNG</name>
<feature type="non-terminal residue" evidence="2">
    <location>
        <position position="150"/>
    </location>
</feature>
<accession>A0A1Y1V9V3</accession>
<reference evidence="2 3" key="2">
    <citation type="submission" date="2016-08" db="EMBL/GenBank/DDBJ databases">
        <title>Pervasive Adenine N6-methylation of Active Genes in Fungi.</title>
        <authorList>
            <consortium name="DOE Joint Genome Institute"/>
            <person name="Mondo S.J."/>
            <person name="Dannebaum R.O."/>
            <person name="Kuo R.C."/>
            <person name="Labutti K."/>
            <person name="Haridas S."/>
            <person name="Kuo A."/>
            <person name="Salamov A."/>
            <person name="Ahrendt S.R."/>
            <person name="Lipzen A."/>
            <person name="Sullivan W."/>
            <person name="Andreopoulos W.B."/>
            <person name="Clum A."/>
            <person name="Lindquist E."/>
            <person name="Daum C."/>
            <person name="Ramamoorthy G.K."/>
            <person name="Gryganskyi A."/>
            <person name="Culley D."/>
            <person name="Magnuson J.K."/>
            <person name="James T.Y."/>
            <person name="O'Malley M.A."/>
            <person name="Stajich J.E."/>
            <person name="Spatafora J.W."/>
            <person name="Visel A."/>
            <person name="Grigoriev I.V."/>
        </authorList>
    </citation>
    <scope>NUCLEOTIDE SEQUENCE [LARGE SCALE GENOMIC DNA]</scope>
    <source>
        <strain evidence="3">finn</strain>
    </source>
</reference>
<protein>
    <recommendedName>
        <fullName evidence="1">Right handed beta helix domain-containing protein</fullName>
    </recommendedName>
</protein>
<dbReference type="Pfam" id="PF13229">
    <property type="entry name" value="Beta_helix"/>
    <property type="match status" value="1"/>
</dbReference>
<feature type="non-terminal residue" evidence="2">
    <location>
        <position position="1"/>
    </location>
</feature>
<evidence type="ECO:0000313" key="2">
    <source>
        <dbReference type="EMBL" id="ORX50750.1"/>
    </source>
</evidence>
<organism evidence="2 3">
    <name type="scientific">Piromyces finnis</name>
    <dbReference type="NCBI Taxonomy" id="1754191"/>
    <lineage>
        <taxon>Eukaryota</taxon>
        <taxon>Fungi</taxon>
        <taxon>Fungi incertae sedis</taxon>
        <taxon>Chytridiomycota</taxon>
        <taxon>Chytridiomycota incertae sedis</taxon>
        <taxon>Neocallimastigomycetes</taxon>
        <taxon>Neocallimastigales</taxon>
        <taxon>Neocallimastigaceae</taxon>
        <taxon>Piromyces</taxon>
    </lineage>
</organism>
<dbReference type="AlphaFoldDB" id="A0A1Y1V9V3"/>
<keyword evidence="3" id="KW-1185">Reference proteome</keyword>
<dbReference type="InterPro" id="IPR039448">
    <property type="entry name" value="Beta_helix"/>
</dbReference>
<dbReference type="EMBL" id="MCFH01000020">
    <property type="protein sequence ID" value="ORX50750.1"/>
    <property type="molecule type" value="Genomic_DNA"/>
</dbReference>